<comment type="caution">
    <text evidence="2">The sequence shown here is derived from an EMBL/GenBank/DDBJ whole genome shotgun (WGS) entry which is preliminary data.</text>
</comment>
<gene>
    <name evidence="2" type="ORF">FHX33_002624</name>
</gene>
<dbReference type="AlphaFoldDB" id="A0A7W4UYD7"/>
<evidence type="ECO:0000313" key="2">
    <source>
        <dbReference type="EMBL" id="MBB2967861.1"/>
    </source>
</evidence>
<dbReference type="Pfam" id="PF14534">
    <property type="entry name" value="DUF4440"/>
    <property type="match status" value="1"/>
</dbReference>
<dbReference type="SUPFAM" id="SSF54427">
    <property type="entry name" value="NTF2-like"/>
    <property type="match status" value="1"/>
</dbReference>
<protein>
    <submittedName>
        <fullName evidence="2">Ketosteroid isomerase-like protein</fullName>
    </submittedName>
</protein>
<dbReference type="Proteomes" id="UP000538196">
    <property type="component" value="Unassembled WGS sequence"/>
</dbReference>
<evidence type="ECO:0000259" key="1">
    <source>
        <dbReference type="Pfam" id="PF14534"/>
    </source>
</evidence>
<dbReference type="GO" id="GO:0016853">
    <property type="term" value="F:isomerase activity"/>
    <property type="evidence" value="ECO:0007669"/>
    <property type="project" value="UniProtKB-KW"/>
</dbReference>
<keyword evidence="3" id="KW-1185">Reference proteome</keyword>
<dbReference type="EMBL" id="JACHVP010000002">
    <property type="protein sequence ID" value="MBB2967861.1"/>
    <property type="molecule type" value="Genomic_DNA"/>
</dbReference>
<dbReference type="RefSeq" id="WP_021762413.1">
    <property type="nucleotide sequence ID" value="NZ_JACHVP010000002.1"/>
</dbReference>
<evidence type="ECO:0000313" key="3">
    <source>
        <dbReference type="Proteomes" id="UP000538196"/>
    </source>
</evidence>
<proteinExistence type="predicted"/>
<sequence length="155" mass="16633">MSGVQEVDGETREAIVAVEDVRRRALVDGDVAALAAIFDDALIHIHAPGLVHTKAMLLEHVATRRAYLSVERGELVMRRVGDVVIVVGPITNHLRNPDGSTRVQTGTVTQVLRLGDDGAWRFINFQLTPTGEEIWGALPSEGASETAAETGEDAA</sequence>
<keyword evidence="2" id="KW-0413">Isomerase</keyword>
<dbReference type="Gene3D" id="3.10.450.50">
    <property type="match status" value="1"/>
</dbReference>
<reference evidence="2 3" key="1">
    <citation type="submission" date="2020-08" db="EMBL/GenBank/DDBJ databases">
        <title>Sequencing the genomes of 1000 actinobacteria strains.</title>
        <authorList>
            <person name="Klenk H.-P."/>
        </authorList>
    </citation>
    <scope>NUCLEOTIDE SEQUENCE [LARGE SCALE GENOMIC DNA]</scope>
    <source>
        <strain evidence="2 3">DSM 20146</strain>
    </source>
</reference>
<name>A0A7W4UYD7_LEIAQ</name>
<accession>A0A7W4UYD7</accession>
<feature type="domain" description="DUF4440" evidence="1">
    <location>
        <begin position="15"/>
        <end position="121"/>
    </location>
</feature>
<dbReference type="InterPro" id="IPR032710">
    <property type="entry name" value="NTF2-like_dom_sf"/>
</dbReference>
<dbReference type="InterPro" id="IPR027843">
    <property type="entry name" value="DUF4440"/>
</dbReference>
<organism evidence="2 3">
    <name type="scientific">Leifsonia aquatica</name>
    <name type="common">Corynebacterium aquaticum</name>
    <dbReference type="NCBI Taxonomy" id="144185"/>
    <lineage>
        <taxon>Bacteria</taxon>
        <taxon>Bacillati</taxon>
        <taxon>Actinomycetota</taxon>
        <taxon>Actinomycetes</taxon>
        <taxon>Micrococcales</taxon>
        <taxon>Microbacteriaceae</taxon>
        <taxon>Leifsonia</taxon>
    </lineage>
</organism>